<dbReference type="EMBL" id="BAAAYN010000023">
    <property type="protein sequence ID" value="GAA3388807.1"/>
    <property type="molecule type" value="Genomic_DNA"/>
</dbReference>
<name>A0ABP6SYW3_9ACTN</name>
<comment type="caution">
    <text evidence="2">The sequence shown here is derived from an EMBL/GenBank/DDBJ whole genome shotgun (WGS) entry which is preliminary data.</text>
</comment>
<sequence length="219" mass="23040">MLGYARAGIVMTRNTGAMSTKARSQERDAGSTRRPLVFLCLFATATLLLAAWIASLPGTAVLWLIGCGCAVVTTVVAGVVAGARARPGGRAPWFAIAALTPVIALVALCAGLPLSVRWGVSQSAFERALGDAEPSCPDLEAPHDPRLVGAYRVTLICRHAGNVFFFEVHGEPDGFAGFVRARQALPEQGRPDDFPGGVVGGPVHYRSLGDGWYAFSAIY</sequence>
<keyword evidence="1" id="KW-0812">Transmembrane</keyword>
<dbReference type="Proteomes" id="UP001501676">
    <property type="component" value="Unassembled WGS sequence"/>
</dbReference>
<feature type="transmembrane region" description="Helical" evidence="1">
    <location>
        <begin position="93"/>
        <end position="114"/>
    </location>
</feature>
<organism evidence="2 3">
    <name type="scientific">Cryptosporangium minutisporangium</name>
    <dbReference type="NCBI Taxonomy" id="113569"/>
    <lineage>
        <taxon>Bacteria</taxon>
        <taxon>Bacillati</taxon>
        <taxon>Actinomycetota</taxon>
        <taxon>Actinomycetes</taxon>
        <taxon>Cryptosporangiales</taxon>
        <taxon>Cryptosporangiaceae</taxon>
        <taxon>Cryptosporangium</taxon>
    </lineage>
</organism>
<evidence type="ECO:0000313" key="2">
    <source>
        <dbReference type="EMBL" id="GAA3388807.1"/>
    </source>
</evidence>
<gene>
    <name evidence="2" type="ORF">GCM10020369_36420</name>
</gene>
<evidence type="ECO:0000313" key="3">
    <source>
        <dbReference type="Proteomes" id="UP001501676"/>
    </source>
</evidence>
<feature type="transmembrane region" description="Helical" evidence="1">
    <location>
        <begin position="60"/>
        <end position="81"/>
    </location>
</feature>
<keyword evidence="1" id="KW-0472">Membrane</keyword>
<reference evidence="3" key="1">
    <citation type="journal article" date="2019" name="Int. J. Syst. Evol. Microbiol.">
        <title>The Global Catalogue of Microorganisms (GCM) 10K type strain sequencing project: providing services to taxonomists for standard genome sequencing and annotation.</title>
        <authorList>
            <consortium name="The Broad Institute Genomics Platform"/>
            <consortium name="The Broad Institute Genome Sequencing Center for Infectious Disease"/>
            <person name="Wu L."/>
            <person name="Ma J."/>
        </authorList>
    </citation>
    <scope>NUCLEOTIDE SEQUENCE [LARGE SCALE GENOMIC DNA]</scope>
    <source>
        <strain evidence="3">JCM 9458</strain>
    </source>
</reference>
<evidence type="ECO:0000256" key="1">
    <source>
        <dbReference type="SAM" id="Phobius"/>
    </source>
</evidence>
<protein>
    <submittedName>
        <fullName evidence="2">Uncharacterized protein</fullName>
    </submittedName>
</protein>
<accession>A0ABP6SYW3</accession>
<feature type="transmembrane region" description="Helical" evidence="1">
    <location>
        <begin position="36"/>
        <end position="54"/>
    </location>
</feature>
<proteinExistence type="predicted"/>
<keyword evidence="3" id="KW-1185">Reference proteome</keyword>
<keyword evidence="1" id="KW-1133">Transmembrane helix</keyword>